<dbReference type="Proteomes" id="UP000315471">
    <property type="component" value="Unassembled WGS sequence"/>
</dbReference>
<comment type="caution">
    <text evidence="1">The sequence shown here is derived from an EMBL/GenBank/DDBJ whole genome shotgun (WGS) entry which is preliminary data.</text>
</comment>
<accession>A0A5C6DPT3</accession>
<gene>
    <name evidence="1" type="ORF">Q31b_44490</name>
</gene>
<dbReference type="AlphaFoldDB" id="A0A5C6DPT3"/>
<protein>
    <submittedName>
        <fullName evidence="1">Uncharacterized protein</fullName>
    </submittedName>
</protein>
<dbReference type="RefSeq" id="WP_197171976.1">
    <property type="nucleotide sequence ID" value="NZ_SJPY01000007.1"/>
</dbReference>
<sequence>MNALPILPTADLTSTAVSLLCREIGPVNTARFINQFTLGFGDYTKERDQLLGNLTVDEIVAQIKKQDMESK</sequence>
<keyword evidence="2" id="KW-1185">Reference proteome</keyword>
<evidence type="ECO:0000313" key="1">
    <source>
        <dbReference type="EMBL" id="TWU37661.1"/>
    </source>
</evidence>
<organism evidence="1 2">
    <name type="scientific">Novipirellula aureliae</name>
    <dbReference type="NCBI Taxonomy" id="2527966"/>
    <lineage>
        <taxon>Bacteria</taxon>
        <taxon>Pseudomonadati</taxon>
        <taxon>Planctomycetota</taxon>
        <taxon>Planctomycetia</taxon>
        <taxon>Pirellulales</taxon>
        <taxon>Pirellulaceae</taxon>
        <taxon>Novipirellula</taxon>
    </lineage>
</organism>
<proteinExistence type="predicted"/>
<dbReference type="EMBL" id="SJPY01000007">
    <property type="protein sequence ID" value="TWU37661.1"/>
    <property type="molecule type" value="Genomic_DNA"/>
</dbReference>
<evidence type="ECO:0000313" key="2">
    <source>
        <dbReference type="Proteomes" id="UP000315471"/>
    </source>
</evidence>
<name>A0A5C6DPT3_9BACT</name>
<reference evidence="1 2" key="1">
    <citation type="submission" date="2019-02" db="EMBL/GenBank/DDBJ databases">
        <title>Deep-cultivation of Planctomycetes and their phenomic and genomic characterization uncovers novel biology.</title>
        <authorList>
            <person name="Wiegand S."/>
            <person name="Jogler M."/>
            <person name="Boedeker C."/>
            <person name="Pinto D."/>
            <person name="Vollmers J."/>
            <person name="Rivas-Marin E."/>
            <person name="Kohn T."/>
            <person name="Peeters S.H."/>
            <person name="Heuer A."/>
            <person name="Rast P."/>
            <person name="Oberbeckmann S."/>
            <person name="Bunk B."/>
            <person name="Jeske O."/>
            <person name="Meyerdierks A."/>
            <person name="Storesund J.E."/>
            <person name="Kallscheuer N."/>
            <person name="Luecker S."/>
            <person name="Lage O.M."/>
            <person name="Pohl T."/>
            <person name="Merkel B.J."/>
            <person name="Hornburger P."/>
            <person name="Mueller R.-W."/>
            <person name="Bruemmer F."/>
            <person name="Labrenz M."/>
            <person name="Spormann A.M."/>
            <person name="Op Den Camp H."/>
            <person name="Overmann J."/>
            <person name="Amann R."/>
            <person name="Jetten M.S.M."/>
            <person name="Mascher T."/>
            <person name="Medema M.H."/>
            <person name="Devos D.P."/>
            <person name="Kaster A.-K."/>
            <person name="Ovreas L."/>
            <person name="Rohde M."/>
            <person name="Galperin M.Y."/>
            <person name="Jogler C."/>
        </authorList>
    </citation>
    <scope>NUCLEOTIDE SEQUENCE [LARGE SCALE GENOMIC DNA]</scope>
    <source>
        <strain evidence="1 2">Q31b</strain>
    </source>
</reference>